<dbReference type="InterPro" id="IPR011009">
    <property type="entry name" value="Kinase-like_dom_sf"/>
</dbReference>
<comment type="caution">
    <text evidence="2">The sequence shown here is derived from an EMBL/GenBank/DDBJ whole genome shotgun (WGS) entry which is preliminary data.</text>
</comment>
<evidence type="ECO:0000313" key="3">
    <source>
        <dbReference type="Proteomes" id="UP001595616"/>
    </source>
</evidence>
<gene>
    <name evidence="2" type="ORF">ACFOOI_00615</name>
</gene>
<evidence type="ECO:0000259" key="1">
    <source>
        <dbReference type="Pfam" id="PF01636"/>
    </source>
</evidence>
<dbReference type="RefSeq" id="WP_379833781.1">
    <property type="nucleotide sequence ID" value="NZ_JBHRYQ010000001.1"/>
</dbReference>
<dbReference type="Gene3D" id="3.90.1200.10">
    <property type="match status" value="1"/>
</dbReference>
<reference evidence="3" key="1">
    <citation type="journal article" date="2019" name="Int. J. Syst. Evol. Microbiol.">
        <title>The Global Catalogue of Microorganisms (GCM) 10K type strain sequencing project: providing services to taxonomists for standard genome sequencing and annotation.</title>
        <authorList>
            <consortium name="The Broad Institute Genomics Platform"/>
            <consortium name="The Broad Institute Genome Sequencing Center for Infectious Disease"/>
            <person name="Wu L."/>
            <person name="Ma J."/>
        </authorList>
    </citation>
    <scope>NUCLEOTIDE SEQUENCE [LARGE SCALE GENOMIC DNA]</scope>
    <source>
        <strain evidence="3">CECT 7956</strain>
    </source>
</reference>
<dbReference type="SUPFAM" id="SSF56112">
    <property type="entry name" value="Protein kinase-like (PK-like)"/>
    <property type="match status" value="1"/>
</dbReference>
<dbReference type="PANTHER" id="PTHR47829">
    <property type="entry name" value="HYDROLASE, PUTATIVE (AFU_ORTHOLOGUE AFUA_1G12880)-RELATED"/>
    <property type="match status" value="1"/>
</dbReference>
<dbReference type="InterPro" id="IPR008271">
    <property type="entry name" value="Ser/Thr_kinase_AS"/>
</dbReference>
<evidence type="ECO:0000313" key="2">
    <source>
        <dbReference type="EMBL" id="MFC3809139.1"/>
    </source>
</evidence>
<dbReference type="CDD" id="cd05154">
    <property type="entry name" value="ACAD10_11_N-like"/>
    <property type="match status" value="1"/>
</dbReference>
<sequence length="356" mass="41234">MKNLDQASEVRKGEELDQEKLKQYFKNNVTELSEILEIKQFAGGYSNLTYLIKTPQKEYVLRKAPAGAAAIKGGHNMKREFGILDALKNANFKQIPTPIHFCEDESIVGSEFYIMEKVVGSILRTSQLKNIKDELSENRMHNLSIELCKAQAELHKIDIFASKLDQLGKPEGYIKRQVNGWHERYLNSKTDEVQNMESVYEWLSHNIPEEIKPSLIHNDYKYDNVVLNLEKEAILAILDWEMTTIGDPRMDLGTTLSYWAESGDQPFEKNFNLTWLPGNLKRTEYIAEYQKINPIDLKDILFFYVFGLFKNAVIIQQIYARYKKGLTNDPRFEHLNLGVLRLSEKANQSILSKEMK</sequence>
<dbReference type="PANTHER" id="PTHR47829:SF1">
    <property type="entry name" value="HAD FAMILY PHOSPHATASE"/>
    <property type="match status" value="1"/>
</dbReference>
<accession>A0ABV7YP66</accession>
<organism evidence="2 3">
    <name type="scientific">Lacihabitans lacunae</name>
    <dbReference type="NCBI Taxonomy" id="1028214"/>
    <lineage>
        <taxon>Bacteria</taxon>
        <taxon>Pseudomonadati</taxon>
        <taxon>Bacteroidota</taxon>
        <taxon>Cytophagia</taxon>
        <taxon>Cytophagales</taxon>
        <taxon>Leadbetterellaceae</taxon>
        <taxon>Lacihabitans</taxon>
    </lineage>
</organism>
<protein>
    <submittedName>
        <fullName evidence="2">Phosphotransferase family protein</fullName>
    </submittedName>
</protein>
<keyword evidence="3" id="KW-1185">Reference proteome</keyword>
<dbReference type="Gene3D" id="3.30.200.20">
    <property type="entry name" value="Phosphorylase Kinase, domain 1"/>
    <property type="match status" value="1"/>
</dbReference>
<proteinExistence type="predicted"/>
<dbReference type="InterPro" id="IPR041726">
    <property type="entry name" value="ACAD10_11_N"/>
</dbReference>
<name>A0ABV7YP66_9BACT</name>
<dbReference type="InterPro" id="IPR002575">
    <property type="entry name" value="Aminoglycoside_PTrfase"/>
</dbReference>
<dbReference type="PROSITE" id="PS00108">
    <property type="entry name" value="PROTEIN_KINASE_ST"/>
    <property type="match status" value="1"/>
</dbReference>
<feature type="domain" description="Aminoglycoside phosphotransferase" evidence="1">
    <location>
        <begin position="37"/>
        <end position="276"/>
    </location>
</feature>
<dbReference type="Pfam" id="PF01636">
    <property type="entry name" value="APH"/>
    <property type="match status" value="1"/>
</dbReference>
<dbReference type="Proteomes" id="UP001595616">
    <property type="component" value="Unassembled WGS sequence"/>
</dbReference>
<dbReference type="InterPro" id="IPR052898">
    <property type="entry name" value="ACAD10-like"/>
</dbReference>
<dbReference type="EMBL" id="JBHRYQ010000001">
    <property type="protein sequence ID" value="MFC3809139.1"/>
    <property type="molecule type" value="Genomic_DNA"/>
</dbReference>